<sequence>MFSKAGVFALVAALSVNIHALTLNTPSDVRSGQNVTLSWTTSSGDQPFTVYLRHPSFNQDFAVANNVDPAAGSITFGLPQVNPRDNQYTFRAANITDINQTYSQTSNFAVGDPAGTSASGSGAGGATGSGTATSPPPTGTGTNSGSGTGSGTATGSGTGTGTSAGSSTTSNAPNSAVSVGVSVGAIALAALGAVGML</sequence>
<dbReference type="OrthoDB" id="5420143at2759"/>
<evidence type="ECO:0000256" key="2">
    <source>
        <dbReference type="SAM" id="MobiDB-lite"/>
    </source>
</evidence>
<feature type="chain" id="PRO_5040300398" description="Yeast cell wall synthesis Kre9/Knh1-like N-terminal domain-containing protein" evidence="3">
    <location>
        <begin position="21"/>
        <end position="197"/>
    </location>
</feature>
<evidence type="ECO:0000313" key="5">
    <source>
        <dbReference type="EMBL" id="KAG7086124.1"/>
    </source>
</evidence>
<evidence type="ECO:0000256" key="3">
    <source>
        <dbReference type="SAM" id="SignalP"/>
    </source>
</evidence>
<proteinExistence type="predicted"/>
<dbReference type="KEGG" id="more:E1B28_002083"/>
<dbReference type="Proteomes" id="UP001049176">
    <property type="component" value="Chromosome 10"/>
</dbReference>
<organism evidence="5 6">
    <name type="scientific">Marasmius oreades</name>
    <name type="common">fairy-ring Marasmius</name>
    <dbReference type="NCBI Taxonomy" id="181124"/>
    <lineage>
        <taxon>Eukaryota</taxon>
        <taxon>Fungi</taxon>
        <taxon>Dikarya</taxon>
        <taxon>Basidiomycota</taxon>
        <taxon>Agaricomycotina</taxon>
        <taxon>Agaricomycetes</taxon>
        <taxon>Agaricomycetidae</taxon>
        <taxon>Agaricales</taxon>
        <taxon>Marasmiineae</taxon>
        <taxon>Marasmiaceae</taxon>
        <taxon>Marasmius</taxon>
    </lineage>
</organism>
<feature type="compositionally biased region" description="Gly residues" evidence="2">
    <location>
        <begin position="142"/>
        <end position="162"/>
    </location>
</feature>
<evidence type="ECO:0000313" key="6">
    <source>
        <dbReference type="Proteomes" id="UP001049176"/>
    </source>
</evidence>
<gene>
    <name evidence="5" type="ORF">E1B28_002083</name>
</gene>
<dbReference type="AlphaFoldDB" id="A0A9P7RM68"/>
<feature type="compositionally biased region" description="Low complexity" evidence="2">
    <location>
        <begin position="129"/>
        <end position="141"/>
    </location>
</feature>
<keyword evidence="6" id="KW-1185">Reference proteome</keyword>
<accession>A0A9P7RM68</accession>
<protein>
    <recommendedName>
        <fullName evidence="4">Yeast cell wall synthesis Kre9/Knh1-like N-terminal domain-containing protein</fullName>
    </recommendedName>
</protein>
<dbReference type="InterPro" id="IPR018466">
    <property type="entry name" value="Kre9/Knh1-like_N"/>
</dbReference>
<feature type="region of interest" description="Disordered" evidence="2">
    <location>
        <begin position="109"/>
        <end position="174"/>
    </location>
</feature>
<keyword evidence="1 3" id="KW-0732">Signal</keyword>
<feature type="compositionally biased region" description="Low complexity" evidence="2">
    <location>
        <begin position="163"/>
        <end position="174"/>
    </location>
</feature>
<comment type="caution">
    <text evidence="5">The sequence shown here is derived from an EMBL/GenBank/DDBJ whole genome shotgun (WGS) entry which is preliminary data.</text>
</comment>
<name>A0A9P7RM68_9AGAR</name>
<feature type="signal peptide" evidence="3">
    <location>
        <begin position="1"/>
        <end position="20"/>
    </location>
</feature>
<reference evidence="5" key="1">
    <citation type="journal article" date="2021" name="Genome Biol. Evol.">
        <title>The assembled and annotated genome of the fairy-ring fungus Marasmius oreades.</title>
        <authorList>
            <person name="Hiltunen M."/>
            <person name="Ament-Velasquez S.L."/>
            <person name="Johannesson H."/>
        </authorList>
    </citation>
    <scope>NUCLEOTIDE SEQUENCE</scope>
    <source>
        <strain evidence="5">03SP1</strain>
    </source>
</reference>
<evidence type="ECO:0000256" key="1">
    <source>
        <dbReference type="ARBA" id="ARBA00022729"/>
    </source>
</evidence>
<evidence type="ECO:0000259" key="4">
    <source>
        <dbReference type="Pfam" id="PF10342"/>
    </source>
</evidence>
<feature type="domain" description="Yeast cell wall synthesis Kre9/Knh1-like N-terminal" evidence="4">
    <location>
        <begin position="28"/>
        <end position="110"/>
    </location>
</feature>
<dbReference type="Pfam" id="PF10342">
    <property type="entry name" value="Kre9_KNH"/>
    <property type="match status" value="1"/>
</dbReference>
<dbReference type="GeneID" id="66071159"/>
<dbReference type="RefSeq" id="XP_043002595.1">
    <property type="nucleotide sequence ID" value="XM_043158997.1"/>
</dbReference>
<dbReference type="EMBL" id="CM032190">
    <property type="protein sequence ID" value="KAG7086124.1"/>
    <property type="molecule type" value="Genomic_DNA"/>
</dbReference>